<gene>
    <name evidence="1" type="ordered locus">PCC7424_1530</name>
</gene>
<dbReference type="Proteomes" id="UP000002384">
    <property type="component" value="Chromosome"/>
</dbReference>
<organism evidence="1 2">
    <name type="scientific">Gloeothece citriformis (strain PCC 7424)</name>
    <name type="common">Cyanothece sp. (strain PCC 7424)</name>
    <dbReference type="NCBI Taxonomy" id="65393"/>
    <lineage>
        <taxon>Bacteria</taxon>
        <taxon>Bacillati</taxon>
        <taxon>Cyanobacteriota</taxon>
        <taxon>Cyanophyceae</taxon>
        <taxon>Oscillatoriophycideae</taxon>
        <taxon>Chroococcales</taxon>
        <taxon>Aphanothecaceae</taxon>
        <taxon>Gloeothece</taxon>
        <taxon>Gloeothece citriformis</taxon>
    </lineage>
</organism>
<keyword evidence="2" id="KW-1185">Reference proteome</keyword>
<dbReference type="KEGG" id="cyc:PCC7424_1530"/>
<proteinExistence type="predicted"/>
<dbReference type="HOGENOM" id="CLU_120860_0_0_3"/>
<evidence type="ECO:0008006" key="3">
    <source>
        <dbReference type="Google" id="ProtNLM"/>
    </source>
</evidence>
<dbReference type="eggNOG" id="ENOG5030I3G">
    <property type="taxonomic scope" value="Bacteria"/>
</dbReference>
<dbReference type="RefSeq" id="WP_012598915.1">
    <property type="nucleotide sequence ID" value="NC_011729.1"/>
</dbReference>
<reference evidence="2" key="1">
    <citation type="journal article" date="2011" name="MBio">
        <title>Novel metabolic attributes of the genus Cyanothece, comprising a group of unicellular nitrogen-fixing Cyanobacteria.</title>
        <authorList>
            <person name="Bandyopadhyay A."/>
            <person name="Elvitigala T."/>
            <person name="Welsh E."/>
            <person name="Stockel J."/>
            <person name="Liberton M."/>
            <person name="Min H."/>
            <person name="Sherman L.A."/>
            <person name="Pakrasi H.B."/>
        </authorList>
    </citation>
    <scope>NUCLEOTIDE SEQUENCE [LARGE SCALE GENOMIC DNA]</scope>
    <source>
        <strain evidence="2">PCC 7424</strain>
    </source>
</reference>
<accession>B7K9K2</accession>
<dbReference type="Pfam" id="PF10719">
    <property type="entry name" value="ComFB"/>
    <property type="match status" value="1"/>
</dbReference>
<name>B7K9K2_GLOC7</name>
<sequence length="185" mass="21668">MNETQTQSYNHHIYENTMECLVKEEIEKQLKNYPKTVIKFINKTEIEAYALNRLPALYASSEQGREKQKEIGQQKYQKQISLAVSQALVTVRENPYTESKSIASLSGIEVKYQEARQALQKLQIFLTHTQLLNNSSQEITWDNLVSVVHQALNKLYWKQENPNLELPNHLKEDTVNPDWNSHYLY</sequence>
<protein>
    <recommendedName>
        <fullName evidence="3">Late competence development protein ComFB</fullName>
    </recommendedName>
</protein>
<evidence type="ECO:0000313" key="1">
    <source>
        <dbReference type="EMBL" id="ACK69970.1"/>
    </source>
</evidence>
<dbReference type="InterPro" id="IPR019657">
    <property type="entry name" value="ComFB"/>
</dbReference>
<dbReference type="OrthoDB" id="424065at2"/>
<evidence type="ECO:0000313" key="2">
    <source>
        <dbReference type="Proteomes" id="UP000002384"/>
    </source>
</evidence>
<dbReference type="STRING" id="65393.PCC7424_1530"/>
<dbReference type="EMBL" id="CP001291">
    <property type="protein sequence ID" value="ACK69970.1"/>
    <property type="molecule type" value="Genomic_DNA"/>
</dbReference>
<dbReference type="AlphaFoldDB" id="B7K9K2"/>